<feature type="transmembrane region" description="Helical" evidence="3">
    <location>
        <begin position="66"/>
        <end position="86"/>
    </location>
</feature>
<dbReference type="FunFam" id="3.30.70.270:FF:000001">
    <property type="entry name" value="Diguanylate cyclase domain protein"/>
    <property type="match status" value="1"/>
</dbReference>
<dbReference type="InterPro" id="IPR029787">
    <property type="entry name" value="Nucleotide_cyclase"/>
</dbReference>
<evidence type="ECO:0000313" key="5">
    <source>
        <dbReference type="EMBL" id="RZU39295.1"/>
    </source>
</evidence>
<comment type="catalytic activity">
    <reaction evidence="2">
        <text>2 GTP = 3',3'-c-di-GMP + 2 diphosphate</text>
        <dbReference type="Rhea" id="RHEA:24898"/>
        <dbReference type="ChEBI" id="CHEBI:33019"/>
        <dbReference type="ChEBI" id="CHEBI:37565"/>
        <dbReference type="ChEBI" id="CHEBI:58805"/>
        <dbReference type="EC" id="2.7.7.65"/>
    </reaction>
</comment>
<evidence type="ECO:0000256" key="2">
    <source>
        <dbReference type="ARBA" id="ARBA00034247"/>
    </source>
</evidence>
<dbReference type="PANTHER" id="PTHR45138:SF9">
    <property type="entry name" value="DIGUANYLATE CYCLASE DGCM-RELATED"/>
    <property type="match status" value="1"/>
</dbReference>
<protein>
    <recommendedName>
        <fullName evidence="1">diguanylate cyclase</fullName>
        <ecNumber evidence="1">2.7.7.65</ecNumber>
    </recommendedName>
</protein>
<feature type="transmembrane region" description="Helical" evidence="3">
    <location>
        <begin position="192"/>
        <end position="211"/>
    </location>
</feature>
<proteinExistence type="predicted"/>
<dbReference type="Pfam" id="PF00990">
    <property type="entry name" value="GGDEF"/>
    <property type="match status" value="1"/>
</dbReference>
<comment type="caution">
    <text evidence="5">The sequence shown here is derived from an EMBL/GenBank/DDBJ whole genome shotgun (WGS) entry which is preliminary data.</text>
</comment>
<dbReference type="AlphaFoldDB" id="A0A4Q7YR61"/>
<dbReference type="GO" id="GO:0052621">
    <property type="term" value="F:diguanylate cyclase activity"/>
    <property type="evidence" value="ECO:0007669"/>
    <property type="project" value="UniProtKB-EC"/>
</dbReference>
<dbReference type="CDD" id="cd01949">
    <property type="entry name" value="GGDEF"/>
    <property type="match status" value="1"/>
</dbReference>
<feature type="transmembrane region" description="Helical" evidence="3">
    <location>
        <begin position="152"/>
        <end position="172"/>
    </location>
</feature>
<evidence type="ECO:0000259" key="4">
    <source>
        <dbReference type="PROSITE" id="PS50887"/>
    </source>
</evidence>
<feature type="domain" description="GGDEF" evidence="4">
    <location>
        <begin position="253"/>
        <end position="383"/>
    </location>
</feature>
<dbReference type="Proteomes" id="UP000292958">
    <property type="component" value="Unassembled WGS sequence"/>
</dbReference>
<dbReference type="OrthoDB" id="116590at2"/>
<dbReference type="PANTHER" id="PTHR45138">
    <property type="entry name" value="REGULATORY COMPONENTS OF SENSORY TRANSDUCTION SYSTEM"/>
    <property type="match status" value="1"/>
</dbReference>
<dbReference type="InterPro" id="IPR043128">
    <property type="entry name" value="Rev_trsase/Diguanyl_cyclase"/>
</dbReference>
<feature type="transmembrane region" description="Helical" evidence="3">
    <location>
        <begin position="121"/>
        <end position="140"/>
    </location>
</feature>
<sequence length="403" mass="44545">MWLSWMDNRTLFACQTLLTMVYSIVFLGMRRMYRHLPGTGSFALGFFSGFLGCILIVLRGGVPNSVAVVVEHSLIFSAFVLFYRGILLFFRSPRTTRFLSIMCVVALLLLTYFSAVEDRVATRIVIVSFVLLVSRGLIAVELFRQARQRSILNVFAALMAAYALFGPVRAIATFLHGPPYDFMQTSRFQTPSLVVNLLFICIIGLFFLLMLSSELVAIVEAQSLYDHVSGALNRRGIDQRLALELVRAERNGYGLAVALIDIDHFKQINDTAGHAAGDAALKQVVEVISSRLRSYDFFGRYGGDEFLLVFSQTSCEDALRIAERIGHAVSGLAVSRFELPITLSIGLTFARPCETAVSMLARADMALYNAKRAGRNCIRVLLASVEDASKDGVHVHVGEAITS</sequence>
<dbReference type="Gene3D" id="3.30.70.270">
    <property type="match status" value="1"/>
</dbReference>
<keyword evidence="6" id="KW-1185">Reference proteome</keyword>
<keyword evidence="3" id="KW-1133">Transmembrane helix</keyword>
<dbReference type="InterPro" id="IPR000160">
    <property type="entry name" value="GGDEF_dom"/>
</dbReference>
<feature type="transmembrane region" description="Helical" evidence="3">
    <location>
        <begin position="98"/>
        <end position="115"/>
    </location>
</feature>
<dbReference type="InterPro" id="IPR050469">
    <property type="entry name" value="Diguanylate_Cyclase"/>
</dbReference>
<evidence type="ECO:0000256" key="1">
    <source>
        <dbReference type="ARBA" id="ARBA00012528"/>
    </source>
</evidence>
<organism evidence="5 6">
    <name type="scientific">Edaphobacter modestus</name>
    <dbReference type="NCBI Taxonomy" id="388466"/>
    <lineage>
        <taxon>Bacteria</taxon>
        <taxon>Pseudomonadati</taxon>
        <taxon>Acidobacteriota</taxon>
        <taxon>Terriglobia</taxon>
        <taxon>Terriglobales</taxon>
        <taxon>Acidobacteriaceae</taxon>
        <taxon>Edaphobacter</taxon>
    </lineage>
</organism>
<evidence type="ECO:0000313" key="6">
    <source>
        <dbReference type="Proteomes" id="UP000292958"/>
    </source>
</evidence>
<dbReference type="SUPFAM" id="SSF55073">
    <property type="entry name" value="Nucleotide cyclase"/>
    <property type="match status" value="1"/>
</dbReference>
<dbReference type="SMART" id="SM00267">
    <property type="entry name" value="GGDEF"/>
    <property type="match status" value="1"/>
</dbReference>
<feature type="transmembrane region" description="Helical" evidence="3">
    <location>
        <begin position="41"/>
        <end position="60"/>
    </location>
</feature>
<dbReference type="EC" id="2.7.7.65" evidence="1"/>
<accession>A0A4Q7YR61</accession>
<feature type="transmembrane region" description="Helical" evidence="3">
    <location>
        <begin position="12"/>
        <end position="29"/>
    </location>
</feature>
<evidence type="ECO:0000256" key="3">
    <source>
        <dbReference type="SAM" id="Phobius"/>
    </source>
</evidence>
<dbReference type="EMBL" id="SHKW01000001">
    <property type="protein sequence ID" value="RZU39295.1"/>
    <property type="molecule type" value="Genomic_DNA"/>
</dbReference>
<dbReference type="NCBIfam" id="TIGR00254">
    <property type="entry name" value="GGDEF"/>
    <property type="match status" value="1"/>
</dbReference>
<gene>
    <name evidence="5" type="ORF">BDD14_0660</name>
</gene>
<keyword evidence="3" id="KW-0812">Transmembrane</keyword>
<dbReference type="PROSITE" id="PS50887">
    <property type="entry name" value="GGDEF"/>
    <property type="match status" value="1"/>
</dbReference>
<reference evidence="5 6" key="1">
    <citation type="submission" date="2019-02" db="EMBL/GenBank/DDBJ databases">
        <title>Genomic Encyclopedia of Archaeal and Bacterial Type Strains, Phase II (KMG-II): from individual species to whole genera.</title>
        <authorList>
            <person name="Goeker M."/>
        </authorList>
    </citation>
    <scope>NUCLEOTIDE SEQUENCE [LARGE SCALE GENOMIC DNA]</scope>
    <source>
        <strain evidence="5 6">DSM 18101</strain>
    </source>
</reference>
<name>A0A4Q7YR61_9BACT</name>
<keyword evidence="3" id="KW-0472">Membrane</keyword>